<dbReference type="EMBL" id="FZNN01000012">
    <property type="protein sequence ID" value="SNR61093.1"/>
    <property type="molecule type" value="Genomic_DNA"/>
</dbReference>
<name>A0A238XRL4_9RHOB</name>
<keyword evidence="2" id="KW-0560">Oxidoreductase</keyword>
<dbReference type="AlphaFoldDB" id="A0A238XRL4"/>
<organism evidence="4 5">
    <name type="scientific">Puniceibacterium sediminis</name>
    <dbReference type="NCBI Taxonomy" id="1608407"/>
    <lineage>
        <taxon>Bacteria</taxon>
        <taxon>Pseudomonadati</taxon>
        <taxon>Pseudomonadota</taxon>
        <taxon>Alphaproteobacteria</taxon>
        <taxon>Rhodobacterales</taxon>
        <taxon>Paracoccaceae</taxon>
        <taxon>Puniceibacterium</taxon>
    </lineage>
</organism>
<dbReference type="PANTHER" id="PTHR13847:SF280">
    <property type="entry name" value="D-AMINO ACID DEHYDROGENASE"/>
    <property type="match status" value="1"/>
</dbReference>
<dbReference type="Proteomes" id="UP000198417">
    <property type="component" value="Unassembled WGS sequence"/>
</dbReference>
<dbReference type="GO" id="GO:0005737">
    <property type="term" value="C:cytoplasm"/>
    <property type="evidence" value="ECO:0007669"/>
    <property type="project" value="TreeGrafter"/>
</dbReference>
<evidence type="ECO:0000313" key="4">
    <source>
        <dbReference type="EMBL" id="SNR61093.1"/>
    </source>
</evidence>
<dbReference type="GO" id="GO:0008718">
    <property type="term" value="F:D-amino-acid dehydrogenase activity"/>
    <property type="evidence" value="ECO:0007669"/>
    <property type="project" value="TreeGrafter"/>
</dbReference>
<dbReference type="GO" id="GO:0005886">
    <property type="term" value="C:plasma membrane"/>
    <property type="evidence" value="ECO:0007669"/>
    <property type="project" value="TreeGrafter"/>
</dbReference>
<gene>
    <name evidence="4" type="ORF">SAMN06265370_112105</name>
</gene>
<evidence type="ECO:0000259" key="3">
    <source>
        <dbReference type="Pfam" id="PF01266"/>
    </source>
</evidence>
<comment type="similarity">
    <text evidence="1">Belongs to the DadA oxidoreductase family.</text>
</comment>
<dbReference type="InterPro" id="IPR036188">
    <property type="entry name" value="FAD/NAD-bd_sf"/>
</dbReference>
<evidence type="ECO:0000313" key="5">
    <source>
        <dbReference type="Proteomes" id="UP000198417"/>
    </source>
</evidence>
<dbReference type="Gene3D" id="3.50.50.60">
    <property type="entry name" value="FAD/NAD(P)-binding domain"/>
    <property type="match status" value="2"/>
</dbReference>
<sequence length="447" mass="47402">MTFPFTRDGAPEHVADLPGASEVVVIGGGVIGVSAALFLARQGVQVTLLEKGRVAAEQSSRNWGWIRTQGRDVAEIPIALEARGLWRDLDRECQGRLGVRTVGVTYLARRESDLAAYEDWLGSAAGFGLDSHMVSRAELSQLLPGIKGSWPGALHTPSDMKGEPWVAVPELARLARDAGAVIVEDCAVRGLDMEAGRVAGVQTEKGRIRTAEVLLAGGAWSSLFLRRHGVNIPQLSVGSTVLETGPLPPVTDGAGVDHRTAFRPRADGGYTVAPSTLSELYVGPDAVRALAKYLVVLKSGGFDVRLLPRAPAGYPDAWGTPRKWADDEETPFERMRILNPPPNVAKAQAACDAFAAAFPEVGPVKPRRVWAGMIDVLPDVVPLVDRVAALPGLTVATGMCGHGFGIGPAFGRIAAALVQGTAPGHDLSRFRMSRFSDGSRMVPGPNI</sequence>
<dbReference type="RefSeq" id="WP_089271421.1">
    <property type="nucleotide sequence ID" value="NZ_FZNN01000012.1"/>
</dbReference>
<protein>
    <submittedName>
        <fullName evidence="4">Glycine/D-amino acid oxidase</fullName>
    </submittedName>
</protein>
<accession>A0A238XRL4</accession>
<dbReference type="Pfam" id="PF01266">
    <property type="entry name" value="DAO"/>
    <property type="match status" value="1"/>
</dbReference>
<dbReference type="InterPro" id="IPR006076">
    <property type="entry name" value="FAD-dep_OxRdtase"/>
</dbReference>
<evidence type="ECO:0000256" key="2">
    <source>
        <dbReference type="ARBA" id="ARBA00023002"/>
    </source>
</evidence>
<evidence type="ECO:0000256" key="1">
    <source>
        <dbReference type="ARBA" id="ARBA00009410"/>
    </source>
</evidence>
<reference evidence="4 5" key="1">
    <citation type="submission" date="2017-06" db="EMBL/GenBank/DDBJ databases">
        <authorList>
            <person name="Kim H.J."/>
            <person name="Triplett B.A."/>
        </authorList>
    </citation>
    <scope>NUCLEOTIDE SEQUENCE [LARGE SCALE GENOMIC DNA]</scope>
    <source>
        <strain evidence="4 5">DSM 29052</strain>
    </source>
</reference>
<dbReference type="PANTHER" id="PTHR13847">
    <property type="entry name" value="SARCOSINE DEHYDROGENASE-RELATED"/>
    <property type="match status" value="1"/>
</dbReference>
<keyword evidence="5" id="KW-1185">Reference proteome</keyword>
<feature type="domain" description="FAD dependent oxidoreductase" evidence="3">
    <location>
        <begin position="23"/>
        <end position="417"/>
    </location>
</feature>
<dbReference type="Gene3D" id="3.30.9.10">
    <property type="entry name" value="D-Amino Acid Oxidase, subunit A, domain 2"/>
    <property type="match status" value="1"/>
</dbReference>
<dbReference type="GO" id="GO:0055130">
    <property type="term" value="P:D-alanine catabolic process"/>
    <property type="evidence" value="ECO:0007669"/>
    <property type="project" value="TreeGrafter"/>
</dbReference>
<proteinExistence type="inferred from homology"/>
<dbReference type="SUPFAM" id="SSF51905">
    <property type="entry name" value="FAD/NAD(P)-binding domain"/>
    <property type="match status" value="1"/>
</dbReference>
<dbReference type="OrthoDB" id="9787190at2"/>